<evidence type="ECO:0000313" key="1">
    <source>
        <dbReference type="EMBL" id="GGN57092.1"/>
    </source>
</evidence>
<dbReference type="EMBL" id="BMOS01000010">
    <property type="protein sequence ID" value="GGN57092.1"/>
    <property type="molecule type" value="Genomic_DNA"/>
</dbReference>
<organism evidence="1 2">
    <name type="scientific">Oceanobacillus indicireducens</name>
    <dbReference type="NCBI Taxonomy" id="1004261"/>
    <lineage>
        <taxon>Bacteria</taxon>
        <taxon>Bacillati</taxon>
        <taxon>Bacillota</taxon>
        <taxon>Bacilli</taxon>
        <taxon>Bacillales</taxon>
        <taxon>Bacillaceae</taxon>
        <taxon>Oceanobacillus</taxon>
    </lineage>
</organism>
<gene>
    <name evidence="1" type="ORF">GCM10007971_17740</name>
</gene>
<protein>
    <recommendedName>
        <fullName evidence="3">DUF2642 domain-containing protein</fullName>
    </recommendedName>
</protein>
<keyword evidence="2" id="KW-1185">Reference proteome</keyword>
<proteinExistence type="predicted"/>
<comment type="caution">
    <text evidence="1">The sequence shown here is derived from an EMBL/GenBank/DDBJ whole genome shotgun (WGS) entry which is preliminary data.</text>
</comment>
<dbReference type="Proteomes" id="UP000624041">
    <property type="component" value="Unassembled WGS sequence"/>
</dbReference>
<accession>A0A917XX66</accession>
<dbReference type="InterPro" id="IPR020139">
    <property type="entry name" value="DUF2642"/>
</dbReference>
<dbReference type="RefSeq" id="WP_156856963.1">
    <property type="nucleotide sequence ID" value="NZ_BMOS01000010.1"/>
</dbReference>
<dbReference type="AlphaFoldDB" id="A0A917XX66"/>
<reference evidence="1" key="2">
    <citation type="submission" date="2020-09" db="EMBL/GenBank/DDBJ databases">
        <authorList>
            <person name="Sun Q."/>
            <person name="Ohkuma M."/>
        </authorList>
    </citation>
    <scope>NUCLEOTIDE SEQUENCE</scope>
    <source>
        <strain evidence="1">JCM 17251</strain>
    </source>
</reference>
<evidence type="ECO:0008006" key="3">
    <source>
        <dbReference type="Google" id="ProtNLM"/>
    </source>
</evidence>
<reference evidence="1" key="1">
    <citation type="journal article" date="2014" name="Int. J. Syst. Evol. Microbiol.">
        <title>Complete genome sequence of Corynebacterium casei LMG S-19264T (=DSM 44701T), isolated from a smear-ripened cheese.</title>
        <authorList>
            <consortium name="US DOE Joint Genome Institute (JGI-PGF)"/>
            <person name="Walter F."/>
            <person name="Albersmeier A."/>
            <person name="Kalinowski J."/>
            <person name="Ruckert C."/>
        </authorList>
    </citation>
    <scope>NUCLEOTIDE SEQUENCE</scope>
    <source>
        <strain evidence="1">JCM 17251</strain>
    </source>
</reference>
<name>A0A917XX66_9BACI</name>
<sequence>MPSLTNRQRNLLNLINQLSQNTSTVIESKTGLGIDFPSVDFNIDFGGVSTSPSTGKPPAGNVPTTMRELLMTLVNEQVEVTTPFGTVSGLLLAVKDDYIVLVESGSQVLVRIEAIELVSE</sequence>
<dbReference type="Pfam" id="PF10842">
    <property type="entry name" value="DUF2642"/>
    <property type="match status" value="1"/>
</dbReference>
<evidence type="ECO:0000313" key="2">
    <source>
        <dbReference type="Proteomes" id="UP000624041"/>
    </source>
</evidence>